<keyword evidence="2" id="KW-0547">Nucleotide-binding</keyword>
<dbReference type="Gene3D" id="3.40.50.10810">
    <property type="entry name" value="Tandem AAA-ATPase domain"/>
    <property type="match status" value="1"/>
</dbReference>
<evidence type="ECO:0000259" key="8">
    <source>
        <dbReference type="PROSITE" id="PS51194"/>
    </source>
</evidence>
<reference evidence="9 10" key="1">
    <citation type="submission" date="2019-10" db="EMBL/GenBank/DDBJ databases">
        <authorList>
            <person name="Palmer J.M."/>
        </authorList>
    </citation>
    <scope>NUCLEOTIDE SEQUENCE [LARGE SCALE GENOMIC DNA]</scope>
    <source>
        <strain evidence="9 10">TWF506</strain>
    </source>
</reference>
<dbReference type="InterPro" id="IPR038718">
    <property type="entry name" value="SNF2-like_sf"/>
</dbReference>
<feature type="domain" description="Helicase ATP-binding" evidence="7">
    <location>
        <begin position="350"/>
        <end position="531"/>
    </location>
</feature>
<evidence type="ECO:0000313" key="10">
    <source>
        <dbReference type="Proteomes" id="UP001307849"/>
    </source>
</evidence>
<feature type="compositionally biased region" description="Basic residues" evidence="6">
    <location>
        <begin position="197"/>
        <end position="210"/>
    </location>
</feature>
<feature type="compositionally biased region" description="Low complexity" evidence="6">
    <location>
        <begin position="137"/>
        <end position="148"/>
    </location>
</feature>
<dbReference type="Proteomes" id="UP001307849">
    <property type="component" value="Unassembled WGS sequence"/>
</dbReference>
<dbReference type="Pfam" id="PF25806">
    <property type="entry name" value="RHH_ERCC6L2"/>
    <property type="match status" value="1"/>
</dbReference>
<evidence type="ECO:0000256" key="6">
    <source>
        <dbReference type="SAM" id="MobiDB-lite"/>
    </source>
</evidence>
<dbReference type="InterPro" id="IPR057931">
    <property type="entry name" value="RHH_ERCC6L2"/>
</dbReference>
<sequence>MPRSKYSQITVVPETDSDEDDLDDIKYTAPKRQEKRRISKKEKDINKEEVSKLKHTDEAVPDNEETDTGNDTSDLDNVKSTSPKKKANPRPKITPMKDPSIIDLLSSPEPTEQKPILPAKKKRPLSTSTPLRKRKPSSPVQPASSSPSSEDDFRPFPRKRAREGVDPPKKDRVRVERGREKVVMTDDEDDDPYQRYKASKKRKSGTRGRPRKDSAITPRKPYESTSTPRPRRTNTQLRDLAIDRENGFKSDEDTTIDCPLHLLLKKQTLEKDQKEKSKPLESIYRFPPDSNVFSDDEDGLEDLEEKPQFPGASPCRAYEDIILERSRGVIPASIARWLRDYQIEGVRFMHNAFILNTGVILGDDMGLGKTVQVIAFLTAAFGKTGDARDSRRMRRMRDRRPDEWYPKVLIVCPGTLISNWIRELETWGWWQVYAYHGAKGAKEDALRAARTGYLEILITTYDTYRRDQAKINMIEWDAVIADECQKVKERTSGITEAMNVVNSLCRVGLTGTAIMNHYGELWNLLNWIRPGEVGTYRDWRNDIENPLKIGQAHGATNAELARARSTANDLVKNLLPRMFLRRMKSLIAHQLPKKTDRVVFCKLGALQQEVYENYLESEIVGLVKYSTDKCDCGSRKTRGKCCYRKLEDGTTVSQAVFPCIANMKLLCNHLANWIPRDGETLEKQEKAIEKLQIGLPNNWEKYYRRQHFENVMDPEFCGKWQVLQRLLAFWKENEEGAKVLIFSESKKLLKMLYMLLNNTHYNICYLDGEMSLEDRTASVENFNTDPSYFAFLISTRAGGVGLNIVSANKVVVFDPSWNPSHDLQAQDRAYRIGQRRDVEVFRLVCAGTIEEMVYARQIYKQQQANIGYEASFERRYFKGVMKDATRRGELFGLKNLFTFHQENVVLQEIVNQTNVAESKTGIAILNMPDISGEDGMDESTVFGEEGRGDEADDIIGQIQAMVSDDVKNPATAGVNKKMKLDPVSAILVSAGVEYTHDNTEVIGTSKLEENISRKAVEVNEDPTMRAMTAFQNDVMNDGRFRVGGVPGEVRVRQFNELRRAFGYEKKEQGRFALEVEGWKPEKRAGALEKFYRSRRSVLAARGELTERDEVPEIHQEVITIDDTDEEDEEGVEDEIQDEEEAEDDDDDEELR</sequence>
<dbReference type="Gene3D" id="3.40.50.300">
    <property type="entry name" value="P-loop containing nucleotide triphosphate hydrolases"/>
    <property type="match status" value="1"/>
</dbReference>
<evidence type="ECO:0000256" key="3">
    <source>
        <dbReference type="ARBA" id="ARBA00022801"/>
    </source>
</evidence>
<keyword evidence="10" id="KW-1185">Reference proteome</keyword>
<name>A0AAN8P835_9PEZI</name>
<feature type="region of interest" description="Disordered" evidence="6">
    <location>
        <begin position="1108"/>
        <end position="1151"/>
    </location>
</feature>
<feature type="compositionally biased region" description="Acidic residues" evidence="6">
    <location>
        <begin position="1119"/>
        <end position="1151"/>
    </location>
</feature>
<dbReference type="Pfam" id="PF14773">
    <property type="entry name" value="VIGSSK"/>
    <property type="match status" value="1"/>
</dbReference>
<dbReference type="PANTHER" id="PTHR45629:SF7">
    <property type="entry name" value="DNA EXCISION REPAIR PROTEIN ERCC-6-RELATED"/>
    <property type="match status" value="1"/>
</dbReference>
<dbReference type="InterPro" id="IPR027417">
    <property type="entry name" value="P-loop_NTPase"/>
</dbReference>
<evidence type="ECO:0000259" key="7">
    <source>
        <dbReference type="PROSITE" id="PS51192"/>
    </source>
</evidence>
<feature type="region of interest" description="Disordered" evidence="6">
    <location>
        <begin position="1"/>
        <end position="251"/>
    </location>
</feature>
<dbReference type="GO" id="GO:0016787">
    <property type="term" value="F:hydrolase activity"/>
    <property type="evidence" value="ECO:0007669"/>
    <property type="project" value="UniProtKB-KW"/>
</dbReference>
<dbReference type="SUPFAM" id="SSF52540">
    <property type="entry name" value="P-loop containing nucleoside triphosphate hydrolases"/>
    <property type="match status" value="2"/>
</dbReference>
<dbReference type="GO" id="GO:0005634">
    <property type="term" value="C:nucleus"/>
    <property type="evidence" value="ECO:0007669"/>
    <property type="project" value="UniProtKB-SubCell"/>
</dbReference>
<protein>
    <submittedName>
        <fullName evidence="9">Uncharacterized protein</fullName>
    </submittedName>
</protein>
<keyword evidence="5" id="KW-0539">Nucleus</keyword>
<dbReference type="InterPro" id="IPR000330">
    <property type="entry name" value="SNF2_N"/>
</dbReference>
<feature type="compositionally biased region" description="Basic and acidic residues" evidence="6">
    <location>
        <begin position="162"/>
        <end position="184"/>
    </location>
</feature>
<dbReference type="Pfam" id="PF00176">
    <property type="entry name" value="SNF2-rel_dom"/>
    <property type="match status" value="1"/>
</dbReference>
<dbReference type="CDD" id="cd18793">
    <property type="entry name" value="SF2_C_SNF"/>
    <property type="match status" value="1"/>
</dbReference>
<feature type="compositionally biased region" description="Polar residues" evidence="6">
    <location>
        <begin position="1"/>
        <end position="10"/>
    </location>
</feature>
<dbReference type="SMART" id="SM00490">
    <property type="entry name" value="HELICc"/>
    <property type="match status" value="1"/>
</dbReference>
<dbReference type="PANTHER" id="PTHR45629">
    <property type="entry name" value="SNF2/RAD54 FAMILY MEMBER"/>
    <property type="match status" value="1"/>
</dbReference>
<evidence type="ECO:0000256" key="4">
    <source>
        <dbReference type="ARBA" id="ARBA00022840"/>
    </source>
</evidence>
<dbReference type="InterPro" id="IPR049730">
    <property type="entry name" value="SNF2/RAD54-like_C"/>
</dbReference>
<keyword evidence="4" id="KW-0067">ATP-binding</keyword>
<dbReference type="FunFam" id="3.40.50.10810:FF:000019">
    <property type="entry name" value="DNA excision repair protein ERCC-6-like 2 isoform X1"/>
    <property type="match status" value="1"/>
</dbReference>
<dbReference type="InterPro" id="IPR014001">
    <property type="entry name" value="Helicase_ATP-bd"/>
</dbReference>
<dbReference type="Pfam" id="PF00271">
    <property type="entry name" value="Helicase_C"/>
    <property type="match status" value="1"/>
</dbReference>
<dbReference type="PROSITE" id="PS51192">
    <property type="entry name" value="HELICASE_ATP_BIND_1"/>
    <property type="match status" value="1"/>
</dbReference>
<organism evidence="9 10">
    <name type="scientific">Arthrobotrys conoides</name>
    <dbReference type="NCBI Taxonomy" id="74498"/>
    <lineage>
        <taxon>Eukaryota</taxon>
        <taxon>Fungi</taxon>
        <taxon>Dikarya</taxon>
        <taxon>Ascomycota</taxon>
        <taxon>Pezizomycotina</taxon>
        <taxon>Orbiliomycetes</taxon>
        <taxon>Orbiliales</taxon>
        <taxon>Orbiliaceae</taxon>
        <taxon>Arthrobotrys</taxon>
    </lineage>
</organism>
<feature type="domain" description="Helicase C-terminal" evidence="8">
    <location>
        <begin position="722"/>
        <end position="878"/>
    </location>
</feature>
<dbReference type="InterPro" id="IPR029256">
    <property type="entry name" value="Heliccase-ass-bd"/>
</dbReference>
<feature type="compositionally biased region" description="Basic and acidic residues" evidence="6">
    <location>
        <begin position="41"/>
        <end position="58"/>
    </location>
</feature>
<dbReference type="SMART" id="SM00487">
    <property type="entry name" value="DEXDc"/>
    <property type="match status" value="1"/>
</dbReference>
<dbReference type="InterPro" id="IPR001650">
    <property type="entry name" value="Helicase_C-like"/>
</dbReference>
<feature type="compositionally biased region" description="Basic and acidic residues" evidence="6">
    <location>
        <begin position="240"/>
        <end position="251"/>
    </location>
</feature>
<evidence type="ECO:0000256" key="5">
    <source>
        <dbReference type="ARBA" id="ARBA00023242"/>
    </source>
</evidence>
<comment type="subcellular location">
    <subcellularLocation>
        <location evidence="1">Nucleus</location>
    </subcellularLocation>
</comment>
<feature type="compositionally biased region" description="Acidic residues" evidence="6">
    <location>
        <begin position="59"/>
        <end position="68"/>
    </location>
</feature>
<evidence type="ECO:0000256" key="2">
    <source>
        <dbReference type="ARBA" id="ARBA00022741"/>
    </source>
</evidence>
<accession>A0AAN8P835</accession>
<dbReference type="EMBL" id="JAVHJM010000001">
    <property type="protein sequence ID" value="KAK6520086.1"/>
    <property type="molecule type" value="Genomic_DNA"/>
</dbReference>
<evidence type="ECO:0000313" key="9">
    <source>
        <dbReference type="EMBL" id="KAK6520086.1"/>
    </source>
</evidence>
<dbReference type="InterPro" id="IPR050496">
    <property type="entry name" value="SNF2_RAD54_helicase_repair"/>
</dbReference>
<dbReference type="GO" id="GO:0005524">
    <property type="term" value="F:ATP binding"/>
    <property type="evidence" value="ECO:0007669"/>
    <property type="project" value="InterPro"/>
</dbReference>
<proteinExistence type="predicted"/>
<dbReference type="PROSITE" id="PS51194">
    <property type="entry name" value="HELICASE_CTER"/>
    <property type="match status" value="1"/>
</dbReference>
<dbReference type="AlphaFoldDB" id="A0AAN8P835"/>
<gene>
    <name evidence="9" type="ORF">TWF506_000376</name>
</gene>
<evidence type="ECO:0000256" key="1">
    <source>
        <dbReference type="ARBA" id="ARBA00004123"/>
    </source>
</evidence>
<keyword evidence="3" id="KW-0378">Hydrolase</keyword>
<comment type="caution">
    <text evidence="9">The sequence shown here is derived from an EMBL/GenBank/DDBJ whole genome shotgun (WGS) entry which is preliminary data.</text>
</comment>